<evidence type="ECO:0000313" key="2">
    <source>
        <dbReference type="Proteomes" id="UP000789375"/>
    </source>
</evidence>
<name>A0A9N9F320_FUNMO</name>
<sequence length="89" mass="10370">FYRYCNDRVCLSLGVNTVFRRNGPTHCKLVPSRIPIERRINYYLDITRMIHYRPCSSHNNDVGDQEAKCINISCARHKVEKQVQIGNSS</sequence>
<comment type="caution">
    <text evidence="1">The sequence shown here is derived from an EMBL/GenBank/DDBJ whole genome shotgun (WGS) entry which is preliminary data.</text>
</comment>
<keyword evidence="2" id="KW-1185">Reference proteome</keyword>
<dbReference type="AlphaFoldDB" id="A0A9N9F320"/>
<organism evidence="1 2">
    <name type="scientific">Funneliformis mosseae</name>
    <name type="common">Endomycorrhizal fungus</name>
    <name type="synonym">Glomus mosseae</name>
    <dbReference type="NCBI Taxonomy" id="27381"/>
    <lineage>
        <taxon>Eukaryota</taxon>
        <taxon>Fungi</taxon>
        <taxon>Fungi incertae sedis</taxon>
        <taxon>Mucoromycota</taxon>
        <taxon>Glomeromycotina</taxon>
        <taxon>Glomeromycetes</taxon>
        <taxon>Glomerales</taxon>
        <taxon>Glomeraceae</taxon>
        <taxon>Funneliformis</taxon>
    </lineage>
</organism>
<reference evidence="1" key="1">
    <citation type="submission" date="2021-06" db="EMBL/GenBank/DDBJ databases">
        <authorList>
            <person name="Kallberg Y."/>
            <person name="Tangrot J."/>
            <person name="Rosling A."/>
        </authorList>
    </citation>
    <scope>NUCLEOTIDE SEQUENCE</scope>
    <source>
        <strain evidence="1">87-6 pot B 2015</strain>
    </source>
</reference>
<protein>
    <submittedName>
        <fullName evidence="1">902_t:CDS:1</fullName>
    </submittedName>
</protein>
<accession>A0A9N9F320</accession>
<dbReference type="Proteomes" id="UP000789375">
    <property type="component" value="Unassembled WGS sequence"/>
</dbReference>
<dbReference type="EMBL" id="CAJVPP010000717">
    <property type="protein sequence ID" value="CAG8506512.1"/>
    <property type="molecule type" value="Genomic_DNA"/>
</dbReference>
<gene>
    <name evidence="1" type="ORF">FMOSSE_LOCUS4311</name>
</gene>
<evidence type="ECO:0000313" key="1">
    <source>
        <dbReference type="EMBL" id="CAG8506512.1"/>
    </source>
</evidence>
<proteinExistence type="predicted"/>
<feature type="non-terminal residue" evidence="1">
    <location>
        <position position="1"/>
    </location>
</feature>